<dbReference type="Gene3D" id="1.25.40.10">
    <property type="entry name" value="Tetratricopeptide repeat domain"/>
    <property type="match status" value="1"/>
</dbReference>
<dbReference type="SMART" id="SM01043">
    <property type="entry name" value="BTAD"/>
    <property type="match status" value="1"/>
</dbReference>
<feature type="region of interest" description="Disordered" evidence="7">
    <location>
        <begin position="1"/>
        <end position="20"/>
    </location>
</feature>
<dbReference type="InterPro" id="IPR036388">
    <property type="entry name" value="WH-like_DNA-bd_sf"/>
</dbReference>
<evidence type="ECO:0000256" key="4">
    <source>
        <dbReference type="ARBA" id="ARBA00023125"/>
    </source>
</evidence>
<feature type="compositionally biased region" description="Low complexity" evidence="7">
    <location>
        <begin position="257"/>
        <end position="273"/>
    </location>
</feature>
<dbReference type="RefSeq" id="WP_381739516.1">
    <property type="nucleotide sequence ID" value="NZ_JBHSDP010000015.1"/>
</dbReference>
<protein>
    <submittedName>
        <fullName evidence="9">BTAD domain-containing putative transcriptional regulator</fullName>
    </submittedName>
</protein>
<keyword evidence="5" id="KW-0804">Transcription</keyword>
<evidence type="ECO:0000256" key="3">
    <source>
        <dbReference type="ARBA" id="ARBA00023015"/>
    </source>
</evidence>
<dbReference type="Pfam" id="PF03704">
    <property type="entry name" value="BTAD"/>
    <property type="match status" value="1"/>
</dbReference>
<evidence type="ECO:0000313" key="10">
    <source>
        <dbReference type="Proteomes" id="UP001595824"/>
    </source>
</evidence>
<evidence type="ECO:0000256" key="6">
    <source>
        <dbReference type="PROSITE-ProRule" id="PRU01091"/>
    </source>
</evidence>
<dbReference type="PROSITE" id="PS51755">
    <property type="entry name" value="OMPR_PHOB"/>
    <property type="match status" value="1"/>
</dbReference>
<dbReference type="InterPro" id="IPR001867">
    <property type="entry name" value="OmpR/PhoB-type_DNA-bd"/>
</dbReference>
<evidence type="ECO:0000259" key="8">
    <source>
        <dbReference type="PROSITE" id="PS51755"/>
    </source>
</evidence>
<dbReference type="SMART" id="SM00862">
    <property type="entry name" value="Trans_reg_C"/>
    <property type="match status" value="1"/>
</dbReference>
<proteinExistence type="inferred from homology"/>
<comment type="caution">
    <text evidence="9">The sequence shown here is derived from an EMBL/GenBank/DDBJ whole genome shotgun (WGS) entry which is preliminary data.</text>
</comment>
<dbReference type="Gene3D" id="1.10.10.10">
    <property type="entry name" value="Winged helix-like DNA-binding domain superfamily/Winged helix DNA-binding domain"/>
    <property type="match status" value="1"/>
</dbReference>
<sequence>MQFRILGPPDLHDENGDRSVPLNAPKTRLLIGALLAQPNFPVPRSLLIRELWGATPPRQAAHTLNAHVSTLRKSLLRLEPEGAEGQRLNAREAGYALRAAPAETDAGRFRAAVAAARRTADRDPETTCTGLRTALALWRGDVLGGGTRGPVCTPLAARLERERQEALEIYFDCALRTGRHQQVVPELEAAVAAHPLRERFHDQLMLALCRCGRGPEAIGVYRRARRRLAVVDGAATPLLTARLEQISVCSPVLTDPGAAAPERAAPRPGTGAAQEPEEPSALSVAGYLTQLLSGRVLAS</sequence>
<dbReference type="SUPFAM" id="SSF46894">
    <property type="entry name" value="C-terminal effector domain of the bipartite response regulators"/>
    <property type="match status" value="1"/>
</dbReference>
<evidence type="ECO:0000256" key="7">
    <source>
        <dbReference type="SAM" id="MobiDB-lite"/>
    </source>
</evidence>
<dbReference type="InterPro" id="IPR016032">
    <property type="entry name" value="Sig_transdc_resp-reg_C-effctor"/>
</dbReference>
<evidence type="ECO:0000313" key="9">
    <source>
        <dbReference type="EMBL" id="MFC4329107.1"/>
    </source>
</evidence>
<evidence type="ECO:0000256" key="5">
    <source>
        <dbReference type="ARBA" id="ARBA00023163"/>
    </source>
</evidence>
<dbReference type="InterPro" id="IPR011990">
    <property type="entry name" value="TPR-like_helical_dom_sf"/>
</dbReference>
<keyword evidence="10" id="KW-1185">Reference proteome</keyword>
<reference evidence="10" key="1">
    <citation type="journal article" date="2019" name="Int. J. Syst. Evol. Microbiol.">
        <title>The Global Catalogue of Microorganisms (GCM) 10K type strain sequencing project: providing services to taxonomists for standard genome sequencing and annotation.</title>
        <authorList>
            <consortium name="The Broad Institute Genomics Platform"/>
            <consortium name="The Broad Institute Genome Sequencing Center for Infectious Disease"/>
            <person name="Wu L."/>
            <person name="Ma J."/>
        </authorList>
    </citation>
    <scope>NUCLEOTIDE SEQUENCE [LARGE SCALE GENOMIC DNA]</scope>
    <source>
        <strain evidence="10">PCU 347</strain>
    </source>
</reference>
<keyword evidence="3" id="KW-0805">Transcription regulation</keyword>
<keyword evidence="4 6" id="KW-0238">DNA-binding</keyword>
<dbReference type="PANTHER" id="PTHR35807:SF1">
    <property type="entry name" value="TRANSCRIPTIONAL REGULATOR REDD"/>
    <property type="match status" value="1"/>
</dbReference>
<feature type="domain" description="OmpR/PhoB-type" evidence="8">
    <location>
        <begin position="1"/>
        <end position="99"/>
    </location>
</feature>
<keyword evidence="2" id="KW-0902">Two-component regulatory system</keyword>
<dbReference type="InterPro" id="IPR005158">
    <property type="entry name" value="BTAD"/>
</dbReference>
<dbReference type="PANTHER" id="PTHR35807">
    <property type="entry name" value="TRANSCRIPTIONAL REGULATOR REDD-RELATED"/>
    <property type="match status" value="1"/>
</dbReference>
<name>A0ABV8TEK1_9ACTN</name>
<accession>A0ABV8TEK1</accession>
<dbReference type="CDD" id="cd15831">
    <property type="entry name" value="BTAD"/>
    <property type="match status" value="1"/>
</dbReference>
<dbReference type="InterPro" id="IPR051677">
    <property type="entry name" value="AfsR-DnrI-RedD_regulator"/>
</dbReference>
<dbReference type="SUPFAM" id="SSF48452">
    <property type="entry name" value="TPR-like"/>
    <property type="match status" value="1"/>
</dbReference>
<gene>
    <name evidence="9" type="ORF">ACFPC0_15015</name>
</gene>
<dbReference type="EMBL" id="JBHSDP010000015">
    <property type="protein sequence ID" value="MFC4329107.1"/>
    <property type="molecule type" value="Genomic_DNA"/>
</dbReference>
<dbReference type="Pfam" id="PF00486">
    <property type="entry name" value="Trans_reg_C"/>
    <property type="match status" value="1"/>
</dbReference>
<feature type="region of interest" description="Disordered" evidence="7">
    <location>
        <begin position="257"/>
        <end position="281"/>
    </location>
</feature>
<evidence type="ECO:0000256" key="1">
    <source>
        <dbReference type="ARBA" id="ARBA00005820"/>
    </source>
</evidence>
<organism evidence="9 10">
    <name type="scientific">Streptomyces andamanensis</name>
    <dbReference type="NCBI Taxonomy" id="1565035"/>
    <lineage>
        <taxon>Bacteria</taxon>
        <taxon>Bacillati</taxon>
        <taxon>Actinomycetota</taxon>
        <taxon>Actinomycetes</taxon>
        <taxon>Kitasatosporales</taxon>
        <taxon>Streptomycetaceae</taxon>
        <taxon>Streptomyces</taxon>
    </lineage>
</organism>
<comment type="similarity">
    <text evidence="1">Belongs to the AfsR/DnrI/RedD regulatory family.</text>
</comment>
<dbReference type="Proteomes" id="UP001595824">
    <property type="component" value="Unassembled WGS sequence"/>
</dbReference>
<feature type="DNA-binding region" description="OmpR/PhoB-type" evidence="6">
    <location>
        <begin position="1"/>
        <end position="99"/>
    </location>
</feature>
<evidence type="ECO:0000256" key="2">
    <source>
        <dbReference type="ARBA" id="ARBA00023012"/>
    </source>
</evidence>